<dbReference type="PATRIC" id="fig|1262449.3.peg.1578"/>
<reference evidence="3" key="2">
    <citation type="submission" date="2015-10" db="EMBL/GenBank/DDBJ databases">
        <title>Improved Draft Genome Sequence of Clostridium pasteurianum Strain ATCC 6013 (DSM 525) Using a Hybrid Next-Generation Sequencing Approach.</title>
        <authorList>
            <person name="Pyne M.E."/>
            <person name="Utturkar S.M."/>
            <person name="Brown S.D."/>
            <person name="Moo-Young M."/>
            <person name="Chung D.A."/>
            <person name="Chou P.C."/>
        </authorList>
    </citation>
    <scope>NUCLEOTIDE SEQUENCE</scope>
    <source>
        <strain evidence="3">ATCC 6013</strain>
    </source>
</reference>
<dbReference type="KEGG" id="cpat:CLPA_c17420"/>
<name>A0A0H3J4H3_CLOPA</name>
<dbReference type="PANTHER" id="PTHR48094">
    <property type="entry name" value="PROTEIN/NUCLEIC ACID DEGLYCASE DJ-1-RELATED"/>
    <property type="match status" value="1"/>
</dbReference>
<dbReference type="GO" id="GO:0005737">
    <property type="term" value="C:cytoplasm"/>
    <property type="evidence" value="ECO:0007669"/>
    <property type="project" value="TreeGrafter"/>
</dbReference>
<dbReference type="eggNOG" id="COG0693">
    <property type="taxonomic scope" value="Bacteria"/>
</dbReference>
<dbReference type="GeneID" id="93073904"/>
<reference evidence="2 5" key="1">
    <citation type="journal article" date="2015" name="Genome Announc.">
        <title>Complete Genome Sequence of the Nitrogen-Fixing and Solvent-Producing Clostridium pasteurianum DSM 525.</title>
        <authorList>
            <person name="Poehlein A."/>
            <person name="Grosse-Honebrink A."/>
            <person name="Zhang Y."/>
            <person name="Minton N.P."/>
            <person name="Daniel R."/>
        </authorList>
    </citation>
    <scope>NUCLEOTIDE SEQUENCE [LARGE SCALE GENOMIC DNA]</scope>
    <source>
        <strain evidence="2">DSM 525</strain>
        <strain evidence="5">DSM 525 / ATCC 6013</strain>
    </source>
</reference>
<dbReference type="NCBIfam" id="TIGR01383">
    <property type="entry name" value="not_thiJ"/>
    <property type="match status" value="1"/>
</dbReference>
<sequence length="187" mass="20646">MTDVLLFIAEGFEEIEALTVVDILRRANIKCDTCSLQGNYVKGAHGIEVKADKSIEKIDKNQYGAVVLPGGMPGAKNLKENKKVIEIVQSFYNDNKIVSAICAAPVVLKEANVHRGNKITSYPSFKEELLEAEYLESIVAEDKNLITSRGPATAIYFGLKLAEKIAGKDAADKLREEMLLNFVEKNR</sequence>
<organism evidence="2 5">
    <name type="scientific">Clostridium pasteurianum DSM 525 = ATCC 6013</name>
    <dbReference type="NCBI Taxonomy" id="1262449"/>
    <lineage>
        <taxon>Bacteria</taxon>
        <taxon>Bacillati</taxon>
        <taxon>Bacillota</taxon>
        <taxon>Clostridia</taxon>
        <taxon>Eubacteriales</taxon>
        <taxon>Clostridiaceae</taxon>
        <taxon>Clostridium</taxon>
    </lineage>
</organism>
<dbReference type="SUPFAM" id="SSF52317">
    <property type="entry name" value="Class I glutamine amidotransferase-like"/>
    <property type="match status" value="1"/>
</dbReference>
<dbReference type="Pfam" id="PF01965">
    <property type="entry name" value="DJ-1_PfpI"/>
    <property type="match status" value="1"/>
</dbReference>
<dbReference type="InterPro" id="IPR002818">
    <property type="entry name" value="DJ-1/PfpI"/>
</dbReference>
<proteinExistence type="predicted"/>
<evidence type="ECO:0000313" key="5">
    <source>
        <dbReference type="Proteomes" id="UP000030905"/>
    </source>
</evidence>
<dbReference type="KEGG" id="cpae:CPAST_c17420"/>
<dbReference type="CDD" id="cd03135">
    <property type="entry name" value="GATase1_DJ-1"/>
    <property type="match status" value="1"/>
</dbReference>
<evidence type="ECO:0000313" key="3">
    <source>
        <dbReference type="EMBL" id="KRU12192.1"/>
    </source>
</evidence>
<feature type="domain" description="DJ-1/PfpI" evidence="1">
    <location>
        <begin position="4"/>
        <end position="163"/>
    </location>
</feature>
<dbReference type="Gene3D" id="3.40.50.880">
    <property type="match status" value="1"/>
</dbReference>
<protein>
    <submittedName>
        <fullName evidence="2">DJ-1 family protein</fullName>
    </submittedName>
</protein>
<evidence type="ECO:0000313" key="4">
    <source>
        <dbReference type="Proteomes" id="UP000028042"/>
    </source>
</evidence>
<dbReference type="Proteomes" id="UP000030905">
    <property type="component" value="Chromosome"/>
</dbReference>
<gene>
    <name evidence="2" type="ORF">CLPA_c17420</name>
    <name evidence="3" type="ORF">CP6013_01439</name>
</gene>
<evidence type="ECO:0000259" key="1">
    <source>
        <dbReference type="Pfam" id="PF01965"/>
    </source>
</evidence>
<dbReference type="AlphaFoldDB" id="A0A0H3J4H3"/>
<evidence type="ECO:0000313" key="2">
    <source>
        <dbReference type="EMBL" id="AJA51800.1"/>
    </source>
</evidence>
<dbReference type="InterPro" id="IPR029062">
    <property type="entry name" value="Class_I_gatase-like"/>
</dbReference>
<dbReference type="RefSeq" id="WP_003443784.1">
    <property type="nucleotide sequence ID" value="NZ_ANZB01000004.1"/>
</dbReference>
<dbReference type="InterPro" id="IPR050325">
    <property type="entry name" value="Prot/Nucl_acid_deglycase"/>
</dbReference>
<dbReference type="EMBL" id="CP009268">
    <property type="protein sequence ID" value="AJA51800.1"/>
    <property type="molecule type" value="Genomic_DNA"/>
</dbReference>
<accession>A0A0H3J4H3</accession>
<dbReference type="Proteomes" id="UP000028042">
    <property type="component" value="Unassembled WGS sequence"/>
</dbReference>
<dbReference type="PANTHER" id="PTHR48094:SF12">
    <property type="entry name" value="PARKINSON DISEASE PROTEIN 7 HOMOLOG"/>
    <property type="match status" value="1"/>
</dbReference>
<keyword evidence="5" id="KW-1185">Reference proteome</keyword>
<dbReference type="EMBL" id="JPGY02000001">
    <property type="protein sequence ID" value="KRU12192.1"/>
    <property type="molecule type" value="Genomic_DNA"/>
</dbReference>
<reference evidence="3 4" key="3">
    <citation type="journal article" name="Genome Announc.">
        <title>Improved Draft Genome Sequence of Clostridium pasteurianum Strain ATCC 6013 (DSM 525) Using a Hybrid Next-Generation Sequencing Approach.</title>
        <authorList>
            <person name="Pyne M.E."/>
            <person name="Utturkar S."/>
            <person name="Brown S.D."/>
            <person name="Moo-Young M."/>
            <person name="Chung D.A."/>
            <person name="Chou C.P."/>
        </authorList>
    </citation>
    <scope>NUCLEOTIDE SEQUENCE [LARGE SCALE GENOMIC DNA]</scope>
    <source>
        <strain evidence="3 4">ATCC 6013</strain>
    </source>
</reference>
<dbReference type="InterPro" id="IPR006287">
    <property type="entry name" value="DJ-1"/>
</dbReference>